<dbReference type="PROSITE" id="PS50026">
    <property type="entry name" value="EGF_3"/>
    <property type="match status" value="1"/>
</dbReference>
<dbReference type="SUPFAM" id="SSF57184">
    <property type="entry name" value="Growth factor receptor domain"/>
    <property type="match status" value="1"/>
</dbReference>
<dbReference type="AlphaFoldDB" id="A0A383V4J0"/>
<accession>A0A383V4J0</accession>
<evidence type="ECO:0000256" key="1">
    <source>
        <dbReference type="PROSITE-ProRule" id="PRU00076"/>
    </source>
</evidence>
<dbReference type="InterPro" id="IPR002049">
    <property type="entry name" value="LE_dom"/>
</dbReference>
<dbReference type="Proteomes" id="UP000256970">
    <property type="component" value="Unassembled WGS sequence"/>
</dbReference>
<dbReference type="STRING" id="3088.A0A383V4J0"/>
<dbReference type="Pfam" id="PF25021">
    <property type="entry name" value="TEN_NHL"/>
    <property type="match status" value="1"/>
</dbReference>
<dbReference type="PROSITE" id="PS01186">
    <property type="entry name" value="EGF_2"/>
    <property type="match status" value="3"/>
</dbReference>
<evidence type="ECO:0000313" key="3">
    <source>
        <dbReference type="EMBL" id="SZX59702.1"/>
    </source>
</evidence>
<proteinExistence type="predicted"/>
<dbReference type="EMBL" id="FNXT01000018">
    <property type="protein sequence ID" value="SZX59702.1"/>
    <property type="molecule type" value="Genomic_DNA"/>
</dbReference>
<reference evidence="3 4" key="1">
    <citation type="submission" date="2016-10" db="EMBL/GenBank/DDBJ databases">
        <authorList>
            <person name="Cai Z."/>
        </authorList>
    </citation>
    <scope>NUCLEOTIDE SEQUENCE [LARGE SCALE GENOMIC DNA]</scope>
</reference>
<gene>
    <name evidence="3" type="ORF">BQ4739_LOCUS318</name>
</gene>
<evidence type="ECO:0000259" key="2">
    <source>
        <dbReference type="PROSITE" id="PS50026"/>
    </source>
</evidence>
<dbReference type="InterPro" id="IPR000742">
    <property type="entry name" value="EGF"/>
</dbReference>
<dbReference type="Gene3D" id="2.120.10.30">
    <property type="entry name" value="TolB, C-terminal domain"/>
    <property type="match status" value="2"/>
</dbReference>
<name>A0A383V4J0_TETOB</name>
<sequence length="960" mass="99498">MCPPSSIAPVAGSTACNKCSEGFTTPNTTRTACSVCLPGRAGPTCQKCRPGTWSAGGNASSLVQCTSCPNGTHSMLAGSTSDKDCKPITDKSWQSINITVSVNSTDSCNTTAQKQLADMILLEIASRTAPQHTSATQMANATCTATSVRRGAVLKAVGSTYSFFVSTVGLLGSFSDLQTQLQWTLGTTYTLGATFQTVPVVILPPGSCKDNPGADVIPNAVWNCSVTQNGEWCQAMGCADTFVPSSGLLTAQCVDGKFVKKQGECVVNRACKGNPAADIFPNAVWNCNVTQDGEWCQAVRCADNFLPSSGPLAAQCMGGKFVKRQGDCFSYSMFPCLSSIRPCAQVPRSTGQCASDGIRYGCVCILGATWNPTTQECACDAGTEFNATANACVAINPCASNPCAGKPGSSGTCTPEPMPSTGHSCSCTAGYSWADGACQDTSGCAGNPCRATENSDGTCRDVRAPGTGYVCGCNNGYAWADGWCQDVDGCIGSPCTGKALVDGNCYDTPASGLDYWKSPFICGCVEGYSWIDGKCQDTPACEYNDCDSGNGNGTCFDNPAPKTGYTCGCKPGTAWTDDAGSGFGGCTRCATNPCAPAKMPRLSGTCYERPELASVFACGCATGAWWDGTACSPADGTCVQVFAGLTGLNGYKGDGGPATAALFWKPSGLAVDAAGNVFIADAWNAVIRKVSATGTVTTLVTREQMVSGYLEPAHVLVVPGGDVYFTTGTNHVYRLSNAGVLSNISVADPDIAFWGLAQHASMIYVVGTYYGVKNGAIYSFPSDLSGYTSIAPVAPRDQPYNPRGLTFNGAGGDAFVVAYPHVLEWAGTGAPDTFSVWNTGSDTAANDVLATSAKLSAMAVASDAAGNLLISDVKYERDSITFDIVPVHCVVWHMKASNGKLWLVAGKVGTCGSAIDPNNAASTQIGPPRGMAFDPSGEWAYIADADNERVLKVKLTCGRG</sequence>
<keyword evidence="4" id="KW-1185">Reference proteome</keyword>
<comment type="caution">
    <text evidence="1">Lacks conserved residue(s) required for the propagation of feature annotation.</text>
</comment>
<protein>
    <recommendedName>
        <fullName evidence="2">EGF-like domain-containing protein</fullName>
    </recommendedName>
</protein>
<dbReference type="InterPro" id="IPR009030">
    <property type="entry name" value="Growth_fac_rcpt_cys_sf"/>
</dbReference>
<keyword evidence="1" id="KW-0245">EGF-like domain</keyword>
<feature type="domain" description="EGF-like" evidence="2">
    <location>
        <begin position="394"/>
        <end position="439"/>
    </location>
</feature>
<dbReference type="InterPro" id="IPR056822">
    <property type="entry name" value="TEN_NHL"/>
</dbReference>
<dbReference type="PROSITE" id="PS01248">
    <property type="entry name" value="EGF_LAM_1"/>
    <property type="match status" value="1"/>
</dbReference>
<dbReference type="InterPro" id="IPR011042">
    <property type="entry name" value="6-blade_b-propeller_TolB-like"/>
</dbReference>
<evidence type="ECO:0000313" key="4">
    <source>
        <dbReference type="Proteomes" id="UP000256970"/>
    </source>
</evidence>
<dbReference type="SUPFAM" id="SSF101898">
    <property type="entry name" value="NHL repeat"/>
    <property type="match status" value="1"/>
</dbReference>
<organism evidence="3 4">
    <name type="scientific">Tetradesmus obliquus</name>
    <name type="common">Green alga</name>
    <name type="synonym">Acutodesmus obliquus</name>
    <dbReference type="NCBI Taxonomy" id="3088"/>
    <lineage>
        <taxon>Eukaryota</taxon>
        <taxon>Viridiplantae</taxon>
        <taxon>Chlorophyta</taxon>
        <taxon>core chlorophytes</taxon>
        <taxon>Chlorophyceae</taxon>
        <taxon>CS clade</taxon>
        <taxon>Sphaeropleales</taxon>
        <taxon>Scenedesmaceae</taxon>
        <taxon>Tetradesmus</taxon>
    </lineage>
</organism>